<keyword evidence="7" id="KW-0456">Lyase</keyword>
<evidence type="ECO:0000256" key="6">
    <source>
        <dbReference type="ARBA" id="ARBA00022975"/>
    </source>
</evidence>
<gene>
    <name evidence="12" type="ORF">BN9_059680</name>
</gene>
<evidence type="ECO:0000313" key="13">
    <source>
        <dbReference type="Proteomes" id="UP000053237"/>
    </source>
</evidence>
<evidence type="ECO:0000256" key="2">
    <source>
        <dbReference type="ARBA" id="ARBA00008847"/>
    </source>
</evidence>
<evidence type="ECO:0000256" key="7">
    <source>
        <dbReference type="ARBA" id="ARBA00023239"/>
    </source>
</evidence>
<dbReference type="GO" id="GO:0044205">
    <property type="term" value="P:'de novo' UMP biosynthetic process"/>
    <property type="evidence" value="ECO:0007669"/>
    <property type="project" value="UniProtKB-UniPathway"/>
</dbReference>
<evidence type="ECO:0000256" key="4">
    <source>
        <dbReference type="ARBA" id="ARBA00021923"/>
    </source>
</evidence>
<dbReference type="OrthoDB" id="5553476at2759"/>
<dbReference type="EC" id="4.1.1.23" evidence="3"/>
<feature type="chain" id="PRO_5001529245" description="Orotidine 5'-phosphate decarboxylase" evidence="10">
    <location>
        <begin position="29"/>
        <end position="702"/>
    </location>
</feature>
<feature type="signal peptide" evidence="10">
    <location>
        <begin position="1"/>
        <end position="28"/>
    </location>
</feature>
<evidence type="ECO:0000256" key="10">
    <source>
        <dbReference type="SAM" id="SignalP"/>
    </source>
</evidence>
<evidence type="ECO:0000256" key="5">
    <source>
        <dbReference type="ARBA" id="ARBA00022793"/>
    </source>
</evidence>
<name>A0A024FT84_9STRA</name>
<dbReference type="GO" id="GO:0006207">
    <property type="term" value="P:'de novo' pyrimidine nucleobase biosynthetic process"/>
    <property type="evidence" value="ECO:0007669"/>
    <property type="project" value="InterPro"/>
</dbReference>
<keyword evidence="13" id="KW-1185">Reference proteome</keyword>
<evidence type="ECO:0000256" key="3">
    <source>
        <dbReference type="ARBA" id="ARBA00012321"/>
    </source>
</evidence>
<dbReference type="Proteomes" id="UP000053237">
    <property type="component" value="Unassembled WGS sequence"/>
</dbReference>
<proteinExistence type="inferred from homology"/>
<dbReference type="InterPro" id="IPR011060">
    <property type="entry name" value="RibuloseP-bd_barrel"/>
</dbReference>
<evidence type="ECO:0000259" key="11">
    <source>
        <dbReference type="SMART" id="SM00934"/>
    </source>
</evidence>
<dbReference type="SUPFAM" id="SSF51366">
    <property type="entry name" value="Ribulose-phoshate binding barrel"/>
    <property type="match status" value="1"/>
</dbReference>
<keyword evidence="6" id="KW-0665">Pyrimidine biosynthesis</keyword>
<comment type="similarity">
    <text evidence="2">Belongs to the OMP decarboxylase family. Type 2 subfamily.</text>
</comment>
<keyword evidence="5" id="KW-0210">Decarboxylase</keyword>
<feature type="domain" description="Orotidine 5'-phosphate decarboxylase" evidence="11">
    <location>
        <begin position="514"/>
        <end position="690"/>
    </location>
</feature>
<sequence>MVTKVRTWFCMATQLSAWLCCRVPFVQCEKYYKYEVTVEEPSGALHICYNAIIDAGVKRLQPKEVKGKNAKVDVYSETNLLDRTIHAKLSKICKMKIIDAKYPARDNKIEIGKQFAIFSDQSQRDLLIASKIEVYKEYMIFWGQVDYKLYWCRGGNDDIEKLERDHSFLFAPMKLVDFVMDRDEPVEKMRIHVPRNRVERTLAALLRRIQNFSLQMLYEAPYDISHSEKCHDILRKCSNDEMFALSPSESRGRDLMVLSRKRDSCIMKSPDCQFKFVKENAIPHETSKDSSKQSVQAETSQASSRLDDVVVVTYQPTHQDLCIKCINLQCEDRFFTPLSSIMIGSCPDAEWMFRTRSNCVHEVSICTSVMLRPAGVCELSELIEEFSEFSETFNLKSTEEKALARVYSVEAARLGPIPYKGKRECAKCLFRFFEVFYRDWVEQVLWVNPHHSPNFNCEQHCGPSSVSQEKFESGYLPPRPMRFFDSEFPEVKEFPFPLTSSGHGFDPHVSDLEIVIAALAEAYCINIIRSTSEFAVMFKPNCAFFEAFGADGIRALENVIRAIPEDVLVLLDTKRGDISTTAAAYAVNAFEKLQVHPITLAPYMSYAIILLFIHASDFQTLPGASVVLVQPTTLTRVRATAPKMWILVPGIGAQGGNSEEAVFAGTCQGLLLPISRGIAQATDPKAATKVSELLSMLHEGSN</sequence>
<keyword evidence="10" id="KW-0732">Signal</keyword>
<evidence type="ECO:0000256" key="9">
    <source>
        <dbReference type="ARBA" id="ARBA00049157"/>
    </source>
</evidence>
<evidence type="ECO:0000256" key="1">
    <source>
        <dbReference type="ARBA" id="ARBA00004861"/>
    </source>
</evidence>
<dbReference type="GO" id="GO:0004590">
    <property type="term" value="F:orotidine-5'-phosphate decarboxylase activity"/>
    <property type="evidence" value="ECO:0007669"/>
    <property type="project" value="UniProtKB-EC"/>
</dbReference>
<dbReference type="EMBL" id="CAIX01000089">
    <property type="protein sequence ID" value="CCI10097.1"/>
    <property type="molecule type" value="Genomic_DNA"/>
</dbReference>
<dbReference type="UniPathway" id="UPA00070">
    <property type="reaction ID" value="UER00120"/>
</dbReference>
<dbReference type="InParanoid" id="A0A024FT84"/>
<dbReference type="AlphaFoldDB" id="A0A024FT84"/>
<dbReference type="STRING" id="65357.A0A024FT84"/>
<reference evidence="12 13" key="1">
    <citation type="submission" date="2012-05" db="EMBL/GenBank/DDBJ databases">
        <title>Recombination and specialization in a pathogen metapopulation.</title>
        <authorList>
            <person name="Gardiner A."/>
            <person name="Kemen E."/>
            <person name="Schultz-Larsen T."/>
            <person name="MacLean D."/>
            <person name="Van Oosterhout C."/>
            <person name="Jones J.D.G."/>
        </authorList>
    </citation>
    <scope>NUCLEOTIDE SEQUENCE [LARGE SCALE GENOMIC DNA]</scope>
    <source>
        <strain evidence="12 13">Ac Nc2</strain>
    </source>
</reference>
<dbReference type="InterPro" id="IPR011995">
    <property type="entry name" value="OMPdecase_type-2"/>
</dbReference>
<comment type="caution">
    <text evidence="12">The sequence shown here is derived from an EMBL/GenBank/DDBJ whole genome shotgun (WGS) entry which is preliminary data.</text>
</comment>
<accession>A0A024FT84</accession>
<dbReference type="InterPro" id="IPR001754">
    <property type="entry name" value="OMPdeCOase_dom"/>
</dbReference>
<dbReference type="InterPro" id="IPR013785">
    <property type="entry name" value="Aldolase_TIM"/>
</dbReference>
<organism evidence="12 13">
    <name type="scientific">Albugo candida</name>
    <dbReference type="NCBI Taxonomy" id="65357"/>
    <lineage>
        <taxon>Eukaryota</taxon>
        <taxon>Sar</taxon>
        <taxon>Stramenopiles</taxon>
        <taxon>Oomycota</taxon>
        <taxon>Peronosporomycetes</taxon>
        <taxon>Albuginales</taxon>
        <taxon>Albuginaceae</taxon>
        <taxon>Albugo</taxon>
    </lineage>
</organism>
<comment type="catalytic activity">
    <reaction evidence="9">
        <text>orotidine 5'-phosphate + H(+) = UMP + CO2</text>
        <dbReference type="Rhea" id="RHEA:11596"/>
        <dbReference type="ChEBI" id="CHEBI:15378"/>
        <dbReference type="ChEBI" id="CHEBI:16526"/>
        <dbReference type="ChEBI" id="CHEBI:57538"/>
        <dbReference type="ChEBI" id="CHEBI:57865"/>
        <dbReference type="EC" id="4.1.1.23"/>
    </reaction>
</comment>
<dbReference type="Pfam" id="PF00215">
    <property type="entry name" value="OMPdecase"/>
    <property type="match status" value="1"/>
</dbReference>
<dbReference type="Gene3D" id="3.20.20.70">
    <property type="entry name" value="Aldolase class I"/>
    <property type="match status" value="2"/>
</dbReference>
<evidence type="ECO:0000313" key="12">
    <source>
        <dbReference type="EMBL" id="CCI10097.1"/>
    </source>
</evidence>
<comment type="pathway">
    <text evidence="1">Pyrimidine metabolism; UMP biosynthesis via de novo pathway; UMP from orotate: step 2/2.</text>
</comment>
<dbReference type="SMART" id="SM00934">
    <property type="entry name" value="OMPdecase"/>
    <property type="match status" value="1"/>
</dbReference>
<protein>
    <recommendedName>
        <fullName evidence="4">Orotidine 5'-phosphate decarboxylase</fullName>
        <ecNumber evidence="3">4.1.1.23</ecNumber>
    </recommendedName>
    <alternativeName>
        <fullName evidence="8">OMP decarboxylase</fullName>
    </alternativeName>
</protein>
<dbReference type="PANTHER" id="PTHR43375">
    <property type="entry name" value="OROTIDINE 5'-PHOSPHATE DECARBOXYLASE"/>
    <property type="match status" value="1"/>
</dbReference>
<dbReference type="PANTHER" id="PTHR43375:SF1">
    <property type="entry name" value="OROTIDINE 5'-PHOSPHATE DECARBOXYLASE"/>
    <property type="match status" value="1"/>
</dbReference>
<evidence type="ECO:0000256" key="8">
    <source>
        <dbReference type="ARBA" id="ARBA00033428"/>
    </source>
</evidence>